<proteinExistence type="predicted"/>
<dbReference type="AlphaFoldDB" id="A0A0X3VPN4"/>
<dbReference type="Pfam" id="PF14588">
    <property type="entry name" value="YjgF_endoribonc"/>
    <property type="match status" value="1"/>
</dbReference>
<dbReference type="EMBL" id="LLZJ01000402">
    <property type="protein sequence ID" value="KUL45526.1"/>
    <property type="molecule type" value="Genomic_DNA"/>
</dbReference>
<evidence type="ECO:0000313" key="3">
    <source>
        <dbReference type="Proteomes" id="UP000053413"/>
    </source>
</evidence>
<evidence type="ECO:0000313" key="2">
    <source>
        <dbReference type="EMBL" id="KUL45526.1"/>
    </source>
</evidence>
<feature type="domain" description="Endoribonuclease L-PSP/chorismate mutase-like" evidence="1">
    <location>
        <begin position="7"/>
        <end position="147"/>
    </location>
</feature>
<dbReference type="Proteomes" id="UP000053413">
    <property type="component" value="Unassembled WGS sequence"/>
</dbReference>
<organism evidence="2 3">
    <name type="scientific">Streptomyces violaceusniger</name>
    <dbReference type="NCBI Taxonomy" id="68280"/>
    <lineage>
        <taxon>Bacteria</taxon>
        <taxon>Bacillati</taxon>
        <taxon>Actinomycetota</taxon>
        <taxon>Actinomycetes</taxon>
        <taxon>Kitasatosporales</taxon>
        <taxon>Streptomycetaceae</taxon>
        <taxon>Streptomyces</taxon>
        <taxon>Streptomyces violaceusniger group</taxon>
    </lineage>
</organism>
<comment type="caution">
    <text evidence="2">The sequence shown here is derived from an EMBL/GenBank/DDBJ whole genome shotgun (WGS) entry which is preliminary data.</text>
</comment>
<dbReference type="InterPro" id="IPR013813">
    <property type="entry name" value="Endoribo_LPSP/chorism_mut-like"/>
</dbReference>
<dbReference type="InterPro" id="IPR035959">
    <property type="entry name" value="RutC-like_sf"/>
</dbReference>
<name>A0A0X3VPN4_STRVO</name>
<dbReference type="PANTHER" id="PTHR43760">
    <property type="entry name" value="ENDORIBONUCLEASE-RELATED"/>
    <property type="match status" value="1"/>
</dbReference>
<sequence>MAGGTVEGRLAGLGLKLPEVAAPLASYVPALRTGPYVYTSGQLPLVEGKLGVTGKVGAEVTPEEAKELARTCALNALAAVKSVVGDLDRVVRVVKVVGFVASAPDFTGQPGVVNGASELLGEALGDAGVHARSAVGVAVLPLDAPVEVEIQVEVAD</sequence>
<evidence type="ECO:0000259" key="1">
    <source>
        <dbReference type="Pfam" id="PF14588"/>
    </source>
</evidence>
<gene>
    <name evidence="2" type="ORF">ADL28_37065</name>
</gene>
<protein>
    <submittedName>
        <fullName evidence="2">LysR family transcriptional regulator</fullName>
    </submittedName>
</protein>
<dbReference type="CDD" id="cd02199">
    <property type="entry name" value="YjgF_YER057c_UK114_like_1"/>
    <property type="match status" value="1"/>
</dbReference>
<accession>A0A0X3VPN4</accession>
<dbReference type="RefSeq" id="WP_059148184.1">
    <property type="nucleotide sequence ID" value="NZ_LLZJ01000402.1"/>
</dbReference>
<dbReference type="Gene3D" id="3.30.1330.40">
    <property type="entry name" value="RutC-like"/>
    <property type="match status" value="1"/>
</dbReference>
<dbReference type="OrthoDB" id="9806229at2"/>
<reference evidence="3" key="1">
    <citation type="submission" date="2015-10" db="EMBL/GenBank/DDBJ databases">
        <authorList>
            <person name="Ju K.-S."/>
            <person name="Doroghazi J.R."/>
            <person name="Metcalf W.W."/>
        </authorList>
    </citation>
    <scope>NUCLEOTIDE SEQUENCE [LARGE SCALE GENOMIC DNA]</scope>
    <source>
        <strain evidence="3">NRRL F-8817</strain>
    </source>
</reference>
<dbReference type="SUPFAM" id="SSF55298">
    <property type="entry name" value="YjgF-like"/>
    <property type="match status" value="1"/>
</dbReference>
<dbReference type="PANTHER" id="PTHR43760:SF1">
    <property type="entry name" value="ENDORIBONUCLEASE L-PSP_CHORISMATE MUTASE-LIKE DOMAIN-CONTAINING PROTEIN"/>
    <property type="match status" value="1"/>
</dbReference>
<dbReference type="GeneID" id="97432488"/>